<dbReference type="PANTHER" id="PTHR43968:SF14">
    <property type="entry name" value="GLUTATHIONE S-TRANSFERASE"/>
    <property type="match status" value="1"/>
</dbReference>
<feature type="domain" description="GST N-terminal" evidence="1">
    <location>
        <begin position="73"/>
        <end position="151"/>
    </location>
</feature>
<dbReference type="InterPro" id="IPR050983">
    <property type="entry name" value="GST_Omega/HSP26"/>
</dbReference>
<gene>
    <name evidence="3" type="primary">g6175</name>
    <name evidence="3" type="ORF">VP750_LOCUS5290</name>
</gene>
<sequence length="314" mass="34412">MLLSRIHRCDTAGDLVSHQHDQPFLRAGLLGLYRSKIRHTALKAQAEIRSPATVRQRPFIEGDSIASIPDDSEVPVLYTHTLCPYAHRAWLTLLEKGVDFQPVQIDLSRKPTYFSRVSSSGLVPAVAYKGNVITESLDICRWVDDTFEGPTLVPEDKATREAMEALISQASRINSAGLDLLAGRTGRSWGIGSGQNDQQRSRLEGQLQILAQCLQDHGGPYLTGSSMSLADLVIFPFVDRFALCASKHASYNVSAAGDGAIGAWLKAMSARPSCKVSCASSEKLLQAYSKHSSLDFFDYHTYRAADLHPHLDVA</sequence>
<dbReference type="PROSITE" id="PS50405">
    <property type="entry name" value="GST_CTER"/>
    <property type="match status" value="1"/>
</dbReference>
<dbReference type="SUPFAM" id="SSF52833">
    <property type="entry name" value="Thioredoxin-like"/>
    <property type="match status" value="1"/>
</dbReference>
<dbReference type="InterPro" id="IPR036282">
    <property type="entry name" value="Glutathione-S-Trfase_C_sf"/>
</dbReference>
<dbReference type="CDD" id="cd00570">
    <property type="entry name" value="GST_N_family"/>
    <property type="match status" value="1"/>
</dbReference>
<dbReference type="Gene3D" id="3.40.30.10">
    <property type="entry name" value="Glutaredoxin"/>
    <property type="match status" value="1"/>
</dbReference>
<keyword evidence="4" id="KW-1185">Reference proteome</keyword>
<dbReference type="InterPro" id="IPR040079">
    <property type="entry name" value="Glutathione_S-Trfase"/>
</dbReference>
<proteinExistence type="predicted"/>
<dbReference type="EMBL" id="CAXHTA020000009">
    <property type="protein sequence ID" value="CAL5223631.1"/>
    <property type="molecule type" value="Genomic_DNA"/>
</dbReference>
<evidence type="ECO:0000313" key="4">
    <source>
        <dbReference type="Proteomes" id="UP001497392"/>
    </source>
</evidence>
<dbReference type="InterPro" id="IPR010987">
    <property type="entry name" value="Glutathione-S-Trfase_C-like"/>
</dbReference>
<name>A0ABP1FW25_9CHLO</name>
<dbReference type="Pfam" id="PF13410">
    <property type="entry name" value="GST_C_2"/>
    <property type="match status" value="1"/>
</dbReference>
<dbReference type="Pfam" id="PF13409">
    <property type="entry name" value="GST_N_2"/>
    <property type="match status" value="1"/>
</dbReference>
<dbReference type="PROSITE" id="PS50404">
    <property type="entry name" value="GST_NTER"/>
    <property type="match status" value="1"/>
</dbReference>
<dbReference type="Gene3D" id="1.20.1050.10">
    <property type="match status" value="1"/>
</dbReference>
<dbReference type="SFLD" id="SFLDS00019">
    <property type="entry name" value="Glutathione_Transferase_(cytos"/>
    <property type="match status" value="1"/>
</dbReference>
<dbReference type="SUPFAM" id="SSF47616">
    <property type="entry name" value="GST C-terminal domain-like"/>
    <property type="match status" value="1"/>
</dbReference>
<accession>A0ABP1FW25</accession>
<evidence type="ECO:0000259" key="2">
    <source>
        <dbReference type="PROSITE" id="PS50405"/>
    </source>
</evidence>
<dbReference type="SFLD" id="SFLDG00358">
    <property type="entry name" value="Main_(cytGST)"/>
    <property type="match status" value="1"/>
</dbReference>
<evidence type="ECO:0000313" key="3">
    <source>
        <dbReference type="EMBL" id="CAL5223631.1"/>
    </source>
</evidence>
<comment type="caution">
    <text evidence="3">The sequence shown here is derived from an EMBL/GenBank/DDBJ whole genome shotgun (WGS) entry which is preliminary data.</text>
</comment>
<dbReference type="PANTHER" id="PTHR43968">
    <property type="match status" value="1"/>
</dbReference>
<dbReference type="InterPro" id="IPR004045">
    <property type="entry name" value="Glutathione_S-Trfase_N"/>
</dbReference>
<dbReference type="InterPro" id="IPR036249">
    <property type="entry name" value="Thioredoxin-like_sf"/>
</dbReference>
<organism evidence="3 4">
    <name type="scientific">Coccomyxa viridis</name>
    <dbReference type="NCBI Taxonomy" id="1274662"/>
    <lineage>
        <taxon>Eukaryota</taxon>
        <taxon>Viridiplantae</taxon>
        <taxon>Chlorophyta</taxon>
        <taxon>core chlorophytes</taxon>
        <taxon>Trebouxiophyceae</taxon>
        <taxon>Trebouxiophyceae incertae sedis</taxon>
        <taxon>Coccomyxaceae</taxon>
        <taxon>Coccomyxa</taxon>
    </lineage>
</organism>
<reference evidence="3 4" key="1">
    <citation type="submission" date="2024-06" db="EMBL/GenBank/DDBJ databases">
        <authorList>
            <person name="Kraege A."/>
            <person name="Thomma B."/>
        </authorList>
    </citation>
    <scope>NUCLEOTIDE SEQUENCE [LARGE SCALE GENOMIC DNA]</scope>
</reference>
<dbReference type="CDD" id="cd00299">
    <property type="entry name" value="GST_C_family"/>
    <property type="match status" value="1"/>
</dbReference>
<evidence type="ECO:0000259" key="1">
    <source>
        <dbReference type="PROSITE" id="PS50404"/>
    </source>
</evidence>
<feature type="domain" description="GST C-terminal" evidence="2">
    <location>
        <begin position="160"/>
        <end position="291"/>
    </location>
</feature>
<dbReference type="Proteomes" id="UP001497392">
    <property type="component" value="Unassembled WGS sequence"/>
</dbReference>
<protein>
    <submittedName>
        <fullName evidence="3">G6175 protein</fullName>
    </submittedName>
</protein>